<reference evidence="1" key="1">
    <citation type="submission" date="2021-03" db="EMBL/GenBank/DDBJ databases">
        <title>Evolutionary innovations through gain and loss of genes in the ectomycorrhizal Boletales.</title>
        <authorList>
            <person name="Wu G."/>
            <person name="Miyauchi S."/>
            <person name="Morin E."/>
            <person name="Yang Z.-L."/>
            <person name="Xu J."/>
            <person name="Martin F.M."/>
        </authorList>
    </citation>
    <scope>NUCLEOTIDE SEQUENCE</scope>
    <source>
        <strain evidence="1">BR01</strain>
    </source>
</reference>
<gene>
    <name evidence="1" type="ORF">JVT61DRAFT_4331</name>
</gene>
<keyword evidence="2" id="KW-1185">Reference proteome</keyword>
<evidence type="ECO:0000313" key="1">
    <source>
        <dbReference type="EMBL" id="KAG6374308.1"/>
    </source>
</evidence>
<dbReference type="SUPFAM" id="SSF51735">
    <property type="entry name" value="NAD(P)-binding Rossmann-fold domains"/>
    <property type="match status" value="1"/>
</dbReference>
<dbReference type="InterPro" id="IPR036291">
    <property type="entry name" value="NAD(P)-bd_dom_sf"/>
</dbReference>
<dbReference type="AlphaFoldDB" id="A0A8I2YNE5"/>
<evidence type="ECO:0000313" key="2">
    <source>
        <dbReference type="Proteomes" id="UP000683000"/>
    </source>
</evidence>
<dbReference type="Proteomes" id="UP000683000">
    <property type="component" value="Unassembled WGS sequence"/>
</dbReference>
<dbReference type="EMBL" id="JAGFBS010000018">
    <property type="protein sequence ID" value="KAG6374308.1"/>
    <property type="molecule type" value="Genomic_DNA"/>
</dbReference>
<proteinExistence type="predicted"/>
<name>A0A8I2YNE5_9AGAM</name>
<organism evidence="1 2">
    <name type="scientific">Boletus reticuloceps</name>
    <dbReference type="NCBI Taxonomy" id="495285"/>
    <lineage>
        <taxon>Eukaryota</taxon>
        <taxon>Fungi</taxon>
        <taxon>Dikarya</taxon>
        <taxon>Basidiomycota</taxon>
        <taxon>Agaricomycotina</taxon>
        <taxon>Agaricomycetes</taxon>
        <taxon>Agaricomycetidae</taxon>
        <taxon>Boletales</taxon>
        <taxon>Boletineae</taxon>
        <taxon>Boletaceae</taxon>
        <taxon>Boletoideae</taxon>
        <taxon>Boletus</taxon>
    </lineage>
</organism>
<accession>A0A8I2YNE5</accession>
<protein>
    <submittedName>
        <fullName evidence="1">Uncharacterized protein</fullName>
    </submittedName>
</protein>
<dbReference type="OrthoDB" id="202470at2759"/>
<comment type="caution">
    <text evidence="1">The sequence shown here is derived from an EMBL/GenBank/DDBJ whole genome shotgun (WGS) entry which is preliminary data.</text>
</comment>
<sequence length="210" mass="24285">MTFVAQQRGDQLERVARRCRGRPSRVSCKRMTRSTCVLHKLGIHRVAQASSVNVLRGVYSARPQFDYFPIDARHPTLPDEPYGLSKLIAEMQADTIVRRYPRMRVASLRLHLSIPTRAQAYRKDYEKVKEDSSAEAFLRAVTVENDEWKGHETFFIAAPQVAADEDWLELKQKYFPDVTVREGWVKGGGRGFFDCSKAERFFGWVHRDYA</sequence>
<dbReference type="Gene3D" id="3.40.50.720">
    <property type="entry name" value="NAD(P)-binding Rossmann-like Domain"/>
    <property type="match status" value="1"/>
</dbReference>